<dbReference type="InterPro" id="IPR003018">
    <property type="entry name" value="GAF"/>
</dbReference>
<gene>
    <name evidence="2" type="ORF">SOCE26_005000</name>
</gene>
<protein>
    <recommendedName>
        <fullName evidence="1">GAF domain-containing protein</fullName>
    </recommendedName>
</protein>
<proteinExistence type="predicted"/>
<organism evidence="2 3">
    <name type="scientific">Sorangium cellulosum</name>
    <name type="common">Polyangium cellulosum</name>
    <dbReference type="NCBI Taxonomy" id="56"/>
    <lineage>
        <taxon>Bacteria</taxon>
        <taxon>Pseudomonadati</taxon>
        <taxon>Myxococcota</taxon>
        <taxon>Polyangia</taxon>
        <taxon>Polyangiales</taxon>
        <taxon>Polyangiaceae</taxon>
        <taxon>Sorangium</taxon>
    </lineage>
</organism>
<feature type="domain" description="GAF" evidence="1">
    <location>
        <begin position="10"/>
        <end position="128"/>
    </location>
</feature>
<accession>A0A2L0EIK3</accession>
<dbReference type="RefSeq" id="WP_104977133.1">
    <property type="nucleotide sequence ID" value="NZ_CP012673.1"/>
</dbReference>
<evidence type="ECO:0000313" key="2">
    <source>
        <dbReference type="EMBL" id="AUX39118.1"/>
    </source>
</evidence>
<evidence type="ECO:0000313" key="3">
    <source>
        <dbReference type="Proteomes" id="UP000238348"/>
    </source>
</evidence>
<reference evidence="2 3" key="1">
    <citation type="submission" date="2015-09" db="EMBL/GenBank/DDBJ databases">
        <title>Sorangium comparison.</title>
        <authorList>
            <person name="Zaburannyi N."/>
            <person name="Bunk B."/>
            <person name="Overmann J."/>
            <person name="Mueller R."/>
        </authorList>
    </citation>
    <scope>NUCLEOTIDE SEQUENCE [LARGE SCALE GENOMIC DNA]</scope>
    <source>
        <strain evidence="2 3">So ce26</strain>
    </source>
</reference>
<dbReference type="Pfam" id="PF13185">
    <property type="entry name" value="GAF_2"/>
    <property type="match status" value="1"/>
</dbReference>
<dbReference type="Proteomes" id="UP000238348">
    <property type="component" value="Chromosome"/>
</dbReference>
<evidence type="ECO:0000259" key="1">
    <source>
        <dbReference type="Pfam" id="PF13185"/>
    </source>
</evidence>
<dbReference type="AlphaFoldDB" id="A0A2L0EIK3"/>
<dbReference type="InterPro" id="IPR029016">
    <property type="entry name" value="GAF-like_dom_sf"/>
</dbReference>
<dbReference type="SUPFAM" id="SSF55781">
    <property type="entry name" value="GAF domain-like"/>
    <property type="match status" value="1"/>
</dbReference>
<dbReference type="EMBL" id="CP012673">
    <property type="protein sequence ID" value="AUX39118.1"/>
    <property type="molecule type" value="Genomic_DNA"/>
</dbReference>
<name>A0A2L0EIK3_SORCE</name>
<sequence>MSEAVEAWLRGFVTSNGGVAGSVHFIGEGGLELAAAMNLPEKVQEITRRVPRGKGMAGLAWERGEPVQTCNLQTDRSGDVRPGAKAVAAQGAVALPVRGASGDVRAVVGIAFAEERELSKEELGRLAESAGSLPQCG</sequence>
<dbReference type="OrthoDB" id="851005at2"/>
<dbReference type="Gene3D" id="3.30.450.40">
    <property type="match status" value="1"/>
</dbReference>